<name>A0ABW4R1Q7_9BACT</name>
<reference evidence="2" key="1">
    <citation type="journal article" date="2019" name="Int. J. Syst. Evol. Microbiol.">
        <title>The Global Catalogue of Microorganisms (GCM) 10K type strain sequencing project: providing services to taxonomists for standard genome sequencing and annotation.</title>
        <authorList>
            <consortium name="The Broad Institute Genomics Platform"/>
            <consortium name="The Broad Institute Genome Sequencing Center for Infectious Disease"/>
            <person name="Wu L."/>
            <person name="Ma J."/>
        </authorList>
    </citation>
    <scope>NUCLEOTIDE SEQUENCE [LARGE SCALE GENOMIC DNA]</scope>
    <source>
        <strain evidence="2">CGMCC 1.15795</strain>
    </source>
</reference>
<organism evidence="1 2">
    <name type="scientific">Hymenobacter bucti</name>
    <dbReference type="NCBI Taxonomy" id="1844114"/>
    <lineage>
        <taxon>Bacteria</taxon>
        <taxon>Pseudomonadati</taxon>
        <taxon>Bacteroidota</taxon>
        <taxon>Cytophagia</taxon>
        <taxon>Cytophagales</taxon>
        <taxon>Hymenobacteraceae</taxon>
        <taxon>Hymenobacter</taxon>
    </lineage>
</organism>
<keyword evidence="2" id="KW-1185">Reference proteome</keyword>
<gene>
    <name evidence="1" type="ORF">ACFSDX_24535</name>
</gene>
<sequence length="47" mass="5349">MQASVPEELCPYLFPYVMQDDSRMSAFDRAVYAAAYNQPESIWAANT</sequence>
<proteinExistence type="predicted"/>
<protein>
    <submittedName>
        <fullName evidence="1">Uncharacterized protein</fullName>
    </submittedName>
</protein>
<dbReference type="RefSeq" id="WP_382318510.1">
    <property type="nucleotide sequence ID" value="NZ_JBHUFD010000019.1"/>
</dbReference>
<accession>A0ABW4R1Q7</accession>
<comment type="caution">
    <text evidence="1">The sequence shown here is derived from an EMBL/GenBank/DDBJ whole genome shotgun (WGS) entry which is preliminary data.</text>
</comment>
<evidence type="ECO:0000313" key="1">
    <source>
        <dbReference type="EMBL" id="MFD1875622.1"/>
    </source>
</evidence>
<dbReference type="Proteomes" id="UP001597197">
    <property type="component" value="Unassembled WGS sequence"/>
</dbReference>
<dbReference type="EMBL" id="JBHUFD010000019">
    <property type="protein sequence ID" value="MFD1875622.1"/>
    <property type="molecule type" value="Genomic_DNA"/>
</dbReference>
<evidence type="ECO:0000313" key="2">
    <source>
        <dbReference type="Proteomes" id="UP001597197"/>
    </source>
</evidence>